<dbReference type="AlphaFoldDB" id="A0A6C2U8Y4"/>
<keyword evidence="2" id="KW-1185">Reference proteome</keyword>
<sequence>MKIILSTLPRKAGRYTAQGFSTSWSKRPACLFPSNPRHAGNERDAHCTLFVRTNAHPWFNGSMKTILSLLIAVAVCGTALSKTDSAFVETGSLKEFREYLAKDNVKVRMKPGVYQVEDAPDHHFFRFTGNDSHFDMSGVTFEIDNRLFSKFGVVPGKNGFYCVVDLIGDRIVFEGLTTRNIGGEHSAQSRNKIFNVVGSNVTLKDVDITTSGSSPWGYGSLYGLGGGVVRKMNGIRVGWPAKHSKLINCKVHMRAMGHAIFVQGAENTLIENCHVDGLLRPTNEILAEESGFAFEQDFKARSGGYVEGVVVADDGSILPDEMLSLSEDGIRMYPHGGENNIPTQNTTIRDCTVRQMRRGICIGLSSGGDVAINCEVTDCIAAGFNIGHNDLLENCRANARYAEALSCPYYSSKNAKVELDILDSRNGLANTVLATVNGTGHTIKLTTRNRAYVPAGFSIEQATNKGYAFYQRKSGAPIAENITLVNETPARVSKP</sequence>
<dbReference type="InterPro" id="IPR012334">
    <property type="entry name" value="Pectin_lyas_fold"/>
</dbReference>
<dbReference type="InterPro" id="IPR011050">
    <property type="entry name" value="Pectin_lyase_fold/virulence"/>
</dbReference>
<evidence type="ECO:0000313" key="2">
    <source>
        <dbReference type="Proteomes" id="UP000366872"/>
    </source>
</evidence>
<dbReference type="Gene3D" id="2.160.20.10">
    <property type="entry name" value="Single-stranded right-handed beta-helix, Pectin lyase-like"/>
    <property type="match status" value="1"/>
</dbReference>
<dbReference type="Proteomes" id="UP000366872">
    <property type="component" value="Unassembled WGS sequence"/>
</dbReference>
<accession>A0A6C2U8Y4</accession>
<reference evidence="1 2" key="1">
    <citation type="submission" date="2019-04" db="EMBL/GenBank/DDBJ databases">
        <authorList>
            <person name="Van Vliet M D."/>
        </authorList>
    </citation>
    <scope>NUCLEOTIDE SEQUENCE [LARGE SCALE GENOMIC DNA]</scope>
    <source>
        <strain evidence="1 2">F1</strain>
    </source>
</reference>
<organism evidence="1 2">
    <name type="scientific">Pontiella desulfatans</name>
    <dbReference type="NCBI Taxonomy" id="2750659"/>
    <lineage>
        <taxon>Bacteria</taxon>
        <taxon>Pseudomonadati</taxon>
        <taxon>Kiritimatiellota</taxon>
        <taxon>Kiritimatiellia</taxon>
        <taxon>Kiritimatiellales</taxon>
        <taxon>Pontiellaceae</taxon>
        <taxon>Pontiella</taxon>
    </lineage>
</organism>
<gene>
    <name evidence="1" type="ORF">PDESU_04441</name>
</gene>
<proteinExistence type="predicted"/>
<evidence type="ECO:0008006" key="3">
    <source>
        <dbReference type="Google" id="ProtNLM"/>
    </source>
</evidence>
<protein>
    <recommendedName>
        <fullName evidence="3">Right handed beta helix domain-containing protein</fullName>
    </recommendedName>
</protein>
<name>A0A6C2U8Y4_PONDE</name>
<dbReference type="EMBL" id="CAAHFG010000003">
    <property type="protein sequence ID" value="VGO15854.1"/>
    <property type="molecule type" value="Genomic_DNA"/>
</dbReference>
<dbReference type="SUPFAM" id="SSF51126">
    <property type="entry name" value="Pectin lyase-like"/>
    <property type="match status" value="1"/>
</dbReference>
<evidence type="ECO:0000313" key="1">
    <source>
        <dbReference type="EMBL" id="VGO15854.1"/>
    </source>
</evidence>